<reference evidence="1 2" key="1">
    <citation type="submission" date="2021-04" db="EMBL/GenBank/DDBJ databases">
        <title>Draft genome sequence of Paenibacillus cisolokensis, LC2-13A.</title>
        <authorList>
            <person name="Uke A."/>
            <person name="Chhe C."/>
            <person name="Baramee S."/>
            <person name="Kosugi A."/>
        </authorList>
    </citation>
    <scope>NUCLEOTIDE SEQUENCE [LARGE SCALE GENOMIC DNA]</scope>
    <source>
        <strain evidence="1 2">LC2-13A</strain>
    </source>
</reference>
<comment type="caution">
    <text evidence="1">The sequence shown here is derived from an EMBL/GenBank/DDBJ whole genome shotgun (WGS) entry which is preliminary data.</text>
</comment>
<dbReference type="Proteomes" id="UP000680304">
    <property type="component" value="Unassembled WGS sequence"/>
</dbReference>
<gene>
    <name evidence="1" type="ORF">PACILC2_25800</name>
</gene>
<evidence type="ECO:0008006" key="3">
    <source>
        <dbReference type="Google" id="ProtNLM"/>
    </source>
</evidence>
<dbReference type="EMBL" id="BOVJ01000077">
    <property type="protein sequence ID" value="GIQ64012.1"/>
    <property type="molecule type" value="Genomic_DNA"/>
</dbReference>
<name>A0ABQ4N756_9BACL</name>
<keyword evidence="2" id="KW-1185">Reference proteome</keyword>
<sequence length="172" mass="17175">MKQQTIRLAAAIVILGTGLWIGTKWPSSADVGGGAAVPGSVDDPVVTKSYVDQRLAALGGQSGGGTGGGGTTEPSNGQGAAFQVVVVKKGKTLIAHEGAQAVVRSGKAVAYSPDKNGIADVTDGVDLTNGKAVPENHLILFPRGGRGVTTAPGFNGNLTVIISGGYDLKTLP</sequence>
<proteinExistence type="predicted"/>
<evidence type="ECO:0000313" key="2">
    <source>
        <dbReference type="Proteomes" id="UP000680304"/>
    </source>
</evidence>
<accession>A0ABQ4N756</accession>
<protein>
    <recommendedName>
        <fullName evidence="3">Copper amine oxidase-like N-terminal domain-containing protein</fullName>
    </recommendedName>
</protein>
<evidence type="ECO:0000313" key="1">
    <source>
        <dbReference type="EMBL" id="GIQ64012.1"/>
    </source>
</evidence>
<organism evidence="1 2">
    <name type="scientific">Paenibacillus cisolokensis</name>
    <dbReference type="NCBI Taxonomy" id="1658519"/>
    <lineage>
        <taxon>Bacteria</taxon>
        <taxon>Bacillati</taxon>
        <taxon>Bacillota</taxon>
        <taxon>Bacilli</taxon>
        <taxon>Bacillales</taxon>
        <taxon>Paenibacillaceae</taxon>
        <taxon>Paenibacillus</taxon>
    </lineage>
</organism>